<evidence type="ECO:0000313" key="2">
    <source>
        <dbReference type="Proteomes" id="UP000005237"/>
    </source>
</evidence>
<evidence type="ECO:0000313" key="1">
    <source>
        <dbReference type="EnsemblMetazoa" id="CJA38738.1"/>
    </source>
</evidence>
<accession>A0A8R1EL25</accession>
<dbReference type="AlphaFoldDB" id="A0A8R1EL25"/>
<proteinExistence type="predicted"/>
<reference evidence="2" key="1">
    <citation type="submission" date="2010-08" db="EMBL/GenBank/DDBJ databases">
        <authorList>
            <consortium name="Caenorhabditis japonica Sequencing Consortium"/>
            <person name="Wilson R.K."/>
        </authorList>
    </citation>
    <scope>NUCLEOTIDE SEQUENCE [LARGE SCALE GENOMIC DNA]</scope>
    <source>
        <strain evidence="2">DF5081</strain>
    </source>
</reference>
<sequence length="68" mass="7622">MLSRWFWSPSGYRLVVQCCPSPSSVPLVGFVSVLSAADILISRKSSVRARFSRVALFWPALRTLLVRP</sequence>
<reference evidence="1" key="2">
    <citation type="submission" date="2022-06" db="UniProtKB">
        <authorList>
            <consortium name="EnsemblMetazoa"/>
        </authorList>
    </citation>
    <scope>IDENTIFICATION</scope>
    <source>
        <strain evidence="1">DF5081</strain>
    </source>
</reference>
<protein>
    <submittedName>
        <fullName evidence="1">Uncharacterized protein</fullName>
    </submittedName>
</protein>
<dbReference type="EnsemblMetazoa" id="CJA38738.1">
    <property type="protein sequence ID" value="CJA38738.1"/>
    <property type="gene ID" value="WBGene00214585"/>
</dbReference>
<keyword evidence="2" id="KW-1185">Reference proteome</keyword>
<organism evidence="1 2">
    <name type="scientific">Caenorhabditis japonica</name>
    <dbReference type="NCBI Taxonomy" id="281687"/>
    <lineage>
        <taxon>Eukaryota</taxon>
        <taxon>Metazoa</taxon>
        <taxon>Ecdysozoa</taxon>
        <taxon>Nematoda</taxon>
        <taxon>Chromadorea</taxon>
        <taxon>Rhabditida</taxon>
        <taxon>Rhabditina</taxon>
        <taxon>Rhabditomorpha</taxon>
        <taxon>Rhabditoidea</taxon>
        <taxon>Rhabditidae</taxon>
        <taxon>Peloderinae</taxon>
        <taxon>Caenorhabditis</taxon>
    </lineage>
</organism>
<dbReference type="Proteomes" id="UP000005237">
    <property type="component" value="Unassembled WGS sequence"/>
</dbReference>
<name>A0A8R1EL25_CAEJA</name>